<dbReference type="Proteomes" id="UP000256321">
    <property type="component" value="Unassembled WGS sequence"/>
</dbReference>
<reference evidence="3 4" key="1">
    <citation type="submission" date="2018-07" db="EMBL/GenBank/DDBJ databases">
        <title>Parabacteroides acidifaciens nov. sp., isolated from human feces.</title>
        <authorList>
            <person name="Wang Y.J."/>
        </authorList>
    </citation>
    <scope>NUCLEOTIDE SEQUENCE [LARGE SCALE GENOMIC DNA]</scope>
    <source>
        <strain evidence="3 4">426-9</strain>
    </source>
</reference>
<dbReference type="Pfam" id="PF00583">
    <property type="entry name" value="Acetyltransf_1"/>
    <property type="match status" value="1"/>
</dbReference>
<accession>A0A3D8HF96</accession>
<evidence type="ECO:0000313" key="3">
    <source>
        <dbReference type="EMBL" id="RDU49420.1"/>
    </source>
</evidence>
<name>A0A3D8HF96_9BACT</name>
<comment type="caution">
    <text evidence="3">The sequence shown here is derived from an EMBL/GenBank/DDBJ whole genome shotgun (WGS) entry which is preliminary data.</text>
</comment>
<keyword evidence="5" id="KW-1185">Reference proteome</keyword>
<dbReference type="SUPFAM" id="SSF55729">
    <property type="entry name" value="Acyl-CoA N-acyltransferases (Nat)"/>
    <property type="match status" value="1"/>
</dbReference>
<protein>
    <submittedName>
        <fullName evidence="3">GNAT family N-acetyltransferase</fullName>
    </submittedName>
</protein>
<evidence type="ECO:0000313" key="4">
    <source>
        <dbReference type="Proteomes" id="UP000256321"/>
    </source>
</evidence>
<dbReference type="CDD" id="cd04301">
    <property type="entry name" value="NAT_SF"/>
    <property type="match status" value="1"/>
</dbReference>
<evidence type="ECO:0000313" key="5">
    <source>
        <dbReference type="Proteomes" id="UP000629596"/>
    </source>
</evidence>
<evidence type="ECO:0000259" key="1">
    <source>
        <dbReference type="PROSITE" id="PS51186"/>
    </source>
</evidence>
<reference evidence="2 5" key="2">
    <citation type="submission" date="2020-08" db="EMBL/GenBank/DDBJ databases">
        <title>Genome public.</title>
        <authorList>
            <person name="Liu C."/>
            <person name="Sun Q."/>
        </authorList>
    </citation>
    <scope>NUCLEOTIDE SEQUENCE [LARGE SCALE GENOMIC DNA]</scope>
    <source>
        <strain evidence="2 5">426_9</strain>
    </source>
</reference>
<dbReference type="EMBL" id="JACRTI010000017">
    <property type="protein sequence ID" value="MBC8601855.1"/>
    <property type="molecule type" value="Genomic_DNA"/>
</dbReference>
<dbReference type="EMBL" id="QREV01000017">
    <property type="protein sequence ID" value="RDU49420.1"/>
    <property type="molecule type" value="Genomic_DNA"/>
</dbReference>
<organism evidence="3 4">
    <name type="scientific">Parabacteroides acidifaciens</name>
    <dbReference type="NCBI Taxonomy" id="2290935"/>
    <lineage>
        <taxon>Bacteria</taxon>
        <taxon>Pseudomonadati</taxon>
        <taxon>Bacteroidota</taxon>
        <taxon>Bacteroidia</taxon>
        <taxon>Bacteroidales</taxon>
        <taxon>Tannerellaceae</taxon>
        <taxon>Parabacteroides</taxon>
    </lineage>
</organism>
<dbReference type="RefSeq" id="WP_115499355.1">
    <property type="nucleotide sequence ID" value="NZ_JACRTI010000017.1"/>
</dbReference>
<keyword evidence="3" id="KW-0808">Transferase</keyword>
<evidence type="ECO:0000313" key="2">
    <source>
        <dbReference type="EMBL" id="MBC8601855.1"/>
    </source>
</evidence>
<dbReference type="AlphaFoldDB" id="A0A3D8HF96"/>
<dbReference type="Proteomes" id="UP000629596">
    <property type="component" value="Unassembled WGS sequence"/>
</dbReference>
<gene>
    <name evidence="3" type="ORF">DWU89_09190</name>
    <name evidence="2" type="ORF">H8784_08980</name>
</gene>
<dbReference type="InterPro" id="IPR016181">
    <property type="entry name" value="Acyl_CoA_acyltransferase"/>
</dbReference>
<dbReference type="InterPro" id="IPR000182">
    <property type="entry name" value="GNAT_dom"/>
</dbReference>
<feature type="domain" description="N-acetyltransferase" evidence="1">
    <location>
        <begin position="4"/>
        <end position="147"/>
    </location>
</feature>
<proteinExistence type="predicted"/>
<dbReference type="GO" id="GO:0016747">
    <property type="term" value="F:acyltransferase activity, transferring groups other than amino-acyl groups"/>
    <property type="evidence" value="ECO:0007669"/>
    <property type="project" value="InterPro"/>
</dbReference>
<dbReference type="Gene3D" id="3.40.630.30">
    <property type="match status" value="1"/>
</dbReference>
<dbReference type="PROSITE" id="PS51186">
    <property type="entry name" value="GNAT"/>
    <property type="match status" value="1"/>
</dbReference>
<sequence>MEYINIDSSKHSLYSLFKDLYSISFPIFEQRTEMQQEKAFASTRYHLTGYKENDVFIGFISYWEFDGSVYIEHFAVNRELRGAGYGSAILRDFIRSTEKIVLLEIDPVVDEVSEARLRFYKRCGFHENPYPHTHPPYRDGYHAHPLVILTTQREITEKEYQTFYKELTDVVMDKK</sequence>